<evidence type="ECO:0000256" key="1">
    <source>
        <dbReference type="ARBA" id="ARBA00004123"/>
    </source>
</evidence>
<proteinExistence type="inferred from homology"/>
<dbReference type="OMA" id="NMQIQPA"/>
<dbReference type="FunFam" id="1.10.20.10:FF:000015">
    <property type="entry name" value="Transcription initiation factor TFIID subunit 4B"/>
    <property type="match status" value="1"/>
</dbReference>
<feature type="region of interest" description="Disordered" evidence="7">
    <location>
        <begin position="818"/>
        <end position="853"/>
    </location>
</feature>
<dbReference type="InterPro" id="IPR045144">
    <property type="entry name" value="TAF4"/>
</dbReference>
<dbReference type="GO" id="GO:0003677">
    <property type="term" value="F:DNA binding"/>
    <property type="evidence" value="ECO:0007669"/>
    <property type="project" value="TreeGrafter"/>
</dbReference>
<feature type="compositionally biased region" description="Polar residues" evidence="7">
    <location>
        <begin position="113"/>
        <end position="124"/>
    </location>
</feature>
<evidence type="ECO:0000256" key="2">
    <source>
        <dbReference type="ARBA" id="ARBA00006178"/>
    </source>
</evidence>
<keyword evidence="5" id="KW-0539">Nucleus</keyword>
<feature type="region of interest" description="Disordered" evidence="7">
    <location>
        <begin position="754"/>
        <end position="787"/>
    </location>
</feature>
<dbReference type="GO" id="GO:0046982">
    <property type="term" value="F:protein heterodimerization activity"/>
    <property type="evidence" value="ECO:0007669"/>
    <property type="project" value="InterPro"/>
</dbReference>
<protein>
    <recommendedName>
        <fullName evidence="8">RST domain-containing protein</fullName>
    </recommendedName>
</protein>
<dbReference type="PROSITE" id="PS51879">
    <property type="entry name" value="RST"/>
    <property type="match status" value="1"/>
</dbReference>
<dbReference type="GO" id="GO:0016251">
    <property type="term" value="F:RNA polymerase II general transcription initiation factor activity"/>
    <property type="evidence" value="ECO:0007669"/>
    <property type="project" value="TreeGrafter"/>
</dbReference>
<comment type="similarity">
    <text evidence="2">Belongs to the TAF4 family.</text>
</comment>
<dbReference type="EMBL" id="CM016560">
    <property type="protein sequence ID" value="TKV95425.1"/>
    <property type="molecule type" value="Genomic_DNA"/>
</dbReference>
<dbReference type="CDD" id="cd08045">
    <property type="entry name" value="HFD_TAF4"/>
    <property type="match status" value="1"/>
</dbReference>
<dbReference type="AlphaFoldDB" id="A0A4V6D1N9"/>
<feature type="region of interest" description="Disordered" evidence="7">
    <location>
        <begin position="449"/>
        <end position="481"/>
    </location>
</feature>
<dbReference type="Proteomes" id="UP000298652">
    <property type="component" value="Chromosome 9"/>
</dbReference>
<organism evidence="9 10">
    <name type="scientific">Setaria viridis</name>
    <name type="common">Green bristlegrass</name>
    <name type="synonym">Setaria italica subsp. viridis</name>
    <dbReference type="NCBI Taxonomy" id="4556"/>
    <lineage>
        <taxon>Eukaryota</taxon>
        <taxon>Viridiplantae</taxon>
        <taxon>Streptophyta</taxon>
        <taxon>Embryophyta</taxon>
        <taxon>Tracheophyta</taxon>
        <taxon>Spermatophyta</taxon>
        <taxon>Magnoliopsida</taxon>
        <taxon>Liliopsida</taxon>
        <taxon>Poales</taxon>
        <taxon>Poaceae</taxon>
        <taxon>PACMAD clade</taxon>
        <taxon>Panicoideae</taxon>
        <taxon>Panicodae</taxon>
        <taxon>Paniceae</taxon>
        <taxon>Cenchrinae</taxon>
        <taxon>Setaria</taxon>
    </lineage>
</organism>
<dbReference type="Pfam" id="PF12174">
    <property type="entry name" value="RST"/>
    <property type="match status" value="1"/>
</dbReference>
<dbReference type="GO" id="GO:0006367">
    <property type="term" value="P:transcription initiation at RNA polymerase II promoter"/>
    <property type="evidence" value="ECO:0007669"/>
    <property type="project" value="TreeGrafter"/>
</dbReference>
<evidence type="ECO:0000256" key="4">
    <source>
        <dbReference type="ARBA" id="ARBA00023163"/>
    </source>
</evidence>
<reference evidence="9" key="1">
    <citation type="submission" date="2019-03" db="EMBL/GenBank/DDBJ databases">
        <title>WGS assembly of Setaria viridis.</title>
        <authorList>
            <person name="Huang P."/>
            <person name="Jenkins J."/>
            <person name="Grimwood J."/>
            <person name="Barry K."/>
            <person name="Healey A."/>
            <person name="Mamidi S."/>
            <person name="Sreedasyam A."/>
            <person name="Shu S."/>
            <person name="Feldman M."/>
            <person name="Wu J."/>
            <person name="Yu Y."/>
            <person name="Chen C."/>
            <person name="Johnson J."/>
            <person name="Rokhsar D."/>
            <person name="Baxter I."/>
            <person name="Schmutz J."/>
            <person name="Brutnell T."/>
            <person name="Kellogg E."/>
        </authorList>
    </citation>
    <scope>NUCLEOTIDE SEQUENCE [LARGE SCALE GENOMIC DNA]</scope>
</reference>
<dbReference type="PANTHER" id="PTHR15138">
    <property type="entry name" value="TRANSCRIPTION INITIATION FACTOR TFIID SUBUNIT 4"/>
    <property type="match status" value="1"/>
</dbReference>
<keyword evidence="4" id="KW-0804">Transcription</keyword>
<dbReference type="Gene3D" id="1.10.20.10">
    <property type="entry name" value="Histone, subunit A"/>
    <property type="match status" value="1"/>
</dbReference>
<feature type="region of interest" description="Disordered" evidence="7">
    <location>
        <begin position="1"/>
        <end position="21"/>
    </location>
</feature>
<gene>
    <name evidence="9" type="ORF">SEVIR_9G362300v2</name>
</gene>
<evidence type="ECO:0000256" key="5">
    <source>
        <dbReference type="ARBA" id="ARBA00023242"/>
    </source>
</evidence>
<sequence length="916" mass="100477">MDPIMKLLEDDEDESLHSGADVEAFTAALNREVEASASTSSTISAPPAASSSSSQPTDHGAALLPQENKSLLNHGHGQWQDRVKNETANQESQQQEQTHLLRNDQPSRPEIVSQGSDNKDLTSNTPKECELLKVKQELGNTSQQGIVAQQQPMQQMKSEQTPIVAQQQPMPQMKSEQAPIVALQQPLQQMKSQQTPHTNQTNGATTAAKAPVVTFHMLLPILRRYIDKDKDMQVQSIFAKLRKNEVSKEHFLKVVRNIVGDKVLKLALSEYQMQHTAQAQRNTQTNPGNYSLLSQVSGQQTVPSGSMTDEQEAYPGAHTIPMKQAIDNLRPPQFRPSLSSQVQSIRGYSPSQSNAHKANETGNMSDGKGAHMLQARPPNTLTPAQTMQHHVQRPQTPSPMFGTNSIHARPFPRPVGSPAASFRPQMTDPNQRAQLVQGAVTTVAGSVPTQSIVSGNAPTNQSTWQKSANKEQKTNSFTPTAHMNKETISQNSESSQNSFVAMHAKQVNQAPGSSKGGGGMENQSPKLSASKSSTTTNSSQTQSHVTQAEPKLQVQSSVQAPPAAASKTPQRKASSGQKKPLEALGSSPPPSSKKQKTSGGFHEQSIDQLNDVTAVSGVNLREEEEQLFSAPKEESRVSEAARRVVQLEEEKLILQKGPLARKLAEIMRKCNLKVIGTDVERCLSMCVEERLRGFISDIIRFSKQRVDVEKSRHRFYPLSSDVRSHIMRVNREAKEQWEKKQAEDAERIRKQNDYMQGDGNANIDLEKDKNETRASSKHAKTYKEDDDKMRTTAANVAARVAAGGDDMLSKWQLLAERNKQRSEGGDGSSGSVPGNMLQHKPSLKSGKDSMEDQGIEKRGYSTMLGSGGIRRSPLTKVARSVSVKDVIAALEREPQMSKSSLLFQLYGRPLTEPAAK</sequence>
<feature type="compositionally biased region" description="Low complexity" evidence="7">
    <location>
        <begin position="35"/>
        <end position="54"/>
    </location>
</feature>
<feature type="compositionally biased region" description="Low complexity" evidence="7">
    <location>
        <begin position="523"/>
        <end position="566"/>
    </location>
</feature>
<comment type="subcellular location">
    <subcellularLocation>
        <location evidence="1">Nucleus</location>
    </subcellularLocation>
</comment>
<feature type="compositionally biased region" description="Polar residues" evidence="7">
    <location>
        <begin position="86"/>
        <end position="98"/>
    </location>
</feature>
<feature type="compositionally biased region" description="Basic and acidic residues" evidence="7">
    <location>
        <begin position="764"/>
        <end position="774"/>
    </location>
</feature>
<keyword evidence="10" id="KW-1185">Reference proteome</keyword>
<feature type="compositionally biased region" description="Polar residues" evidence="7">
    <location>
        <begin position="567"/>
        <end position="577"/>
    </location>
</feature>
<evidence type="ECO:0000313" key="9">
    <source>
        <dbReference type="EMBL" id="TKV95425.1"/>
    </source>
</evidence>
<dbReference type="PANTHER" id="PTHR15138:SF24">
    <property type="entry name" value="OS03G0441000 PROTEIN"/>
    <property type="match status" value="1"/>
</dbReference>
<dbReference type="Pfam" id="PF05236">
    <property type="entry name" value="TAF4"/>
    <property type="match status" value="1"/>
</dbReference>
<feature type="domain" description="RST" evidence="8">
    <location>
        <begin position="206"/>
        <end position="277"/>
    </location>
</feature>
<keyword evidence="3" id="KW-0805">Transcription regulation</keyword>
<feature type="compositionally biased region" description="Polar residues" evidence="7">
    <location>
        <begin position="449"/>
        <end position="467"/>
    </location>
</feature>
<dbReference type="InterPro" id="IPR007900">
    <property type="entry name" value="TAF4_C"/>
</dbReference>
<comment type="function">
    <text evidence="6">TAFs are components of the transcription factor IID (TFIID) complex that is essential for mediating regulation of RNA polymerase transcription.</text>
</comment>
<evidence type="ECO:0000256" key="3">
    <source>
        <dbReference type="ARBA" id="ARBA00023015"/>
    </source>
</evidence>
<dbReference type="InterPro" id="IPR022003">
    <property type="entry name" value="RST"/>
</dbReference>
<evidence type="ECO:0000313" key="10">
    <source>
        <dbReference type="Proteomes" id="UP000298652"/>
    </source>
</evidence>
<evidence type="ECO:0000259" key="8">
    <source>
        <dbReference type="PROSITE" id="PS51879"/>
    </source>
</evidence>
<evidence type="ECO:0000256" key="6">
    <source>
        <dbReference type="ARBA" id="ARBA00058775"/>
    </source>
</evidence>
<accession>A0A4V6D1N9</accession>
<dbReference type="Gramene" id="TKV95425">
    <property type="protein sequence ID" value="TKV95425"/>
    <property type="gene ID" value="SEVIR_9G362300v2"/>
</dbReference>
<feature type="region of interest" description="Disordered" evidence="7">
    <location>
        <begin position="507"/>
        <end position="607"/>
    </location>
</feature>
<dbReference type="InterPro" id="IPR009072">
    <property type="entry name" value="Histone-fold"/>
</dbReference>
<evidence type="ECO:0000256" key="7">
    <source>
        <dbReference type="SAM" id="MobiDB-lite"/>
    </source>
</evidence>
<name>A0A4V6D1N9_SETVI</name>
<dbReference type="GO" id="GO:0005669">
    <property type="term" value="C:transcription factor TFIID complex"/>
    <property type="evidence" value="ECO:0007669"/>
    <property type="project" value="InterPro"/>
</dbReference>
<feature type="region of interest" description="Disordered" evidence="7">
    <location>
        <begin position="33"/>
        <end position="124"/>
    </location>
</feature>